<sequence length="134" mass="14187">MFALPAHTSPVWPQPHPRPDRGGRAVPTARRCWLPEPPSPAASTPLPSLRRKQIVTSTTAAPGTAELTPREQAVAAHIAVGMSNHAIAEQLGVSVNTIKTLASRSFTKLGVHNRVQLANALRDRSTAGAQEPVG</sequence>
<dbReference type="PANTHER" id="PTHR44688:SF16">
    <property type="entry name" value="DNA-BINDING TRANSCRIPTIONAL ACTIVATOR DEVR_DOSR"/>
    <property type="match status" value="1"/>
</dbReference>
<gene>
    <name evidence="6" type="ORF">B5808_02150</name>
</gene>
<name>A0A1X9LQI5_9MICO</name>
<protein>
    <recommendedName>
        <fullName evidence="5">HTH luxR-type domain-containing protein</fullName>
    </recommendedName>
</protein>
<evidence type="ECO:0000256" key="2">
    <source>
        <dbReference type="ARBA" id="ARBA00023125"/>
    </source>
</evidence>
<dbReference type="PRINTS" id="PR00038">
    <property type="entry name" value="HTHLUXR"/>
</dbReference>
<dbReference type="InterPro" id="IPR016032">
    <property type="entry name" value="Sig_transdc_resp-reg_C-effctor"/>
</dbReference>
<dbReference type="PANTHER" id="PTHR44688">
    <property type="entry name" value="DNA-BINDING TRANSCRIPTIONAL ACTIVATOR DEVR_DOSR"/>
    <property type="match status" value="1"/>
</dbReference>
<dbReference type="EMBL" id="CP020715">
    <property type="protein sequence ID" value="ARJ04160.1"/>
    <property type="molecule type" value="Genomic_DNA"/>
</dbReference>
<keyword evidence="2" id="KW-0238">DNA-binding</keyword>
<dbReference type="CDD" id="cd06170">
    <property type="entry name" value="LuxR_C_like"/>
    <property type="match status" value="1"/>
</dbReference>
<dbReference type="InterPro" id="IPR000792">
    <property type="entry name" value="Tscrpt_reg_LuxR_C"/>
</dbReference>
<dbReference type="STRING" id="1619308.B5808_02150"/>
<feature type="domain" description="HTH luxR-type" evidence="5">
    <location>
        <begin position="60"/>
        <end position="125"/>
    </location>
</feature>
<evidence type="ECO:0000256" key="4">
    <source>
        <dbReference type="SAM" id="MobiDB-lite"/>
    </source>
</evidence>
<evidence type="ECO:0000313" key="7">
    <source>
        <dbReference type="Proteomes" id="UP000192775"/>
    </source>
</evidence>
<dbReference type="GO" id="GO:0006355">
    <property type="term" value="P:regulation of DNA-templated transcription"/>
    <property type="evidence" value="ECO:0007669"/>
    <property type="project" value="InterPro"/>
</dbReference>
<feature type="region of interest" description="Disordered" evidence="4">
    <location>
        <begin position="1"/>
        <end position="48"/>
    </location>
</feature>
<keyword evidence="7" id="KW-1185">Reference proteome</keyword>
<accession>A0A1X9LQI5</accession>
<evidence type="ECO:0000259" key="5">
    <source>
        <dbReference type="PROSITE" id="PS50043"/>
    </source>
</evidence>
<dbReference type="InterPro" id="IPR036388">
    <property type="entry name" value="WH-like_DNA-bd_sf"/>
</dbReference>
<evidence type="ECO:0000256" key="3">
    <source>
        <dbReference type="ARBA" id="ARBA00023163"/>
    </source>
</evidence>
<dbReference type="PROSITE" id="PS50043">
    <property type="entry name" value="HTH_LUXR_2"/>
    <property type="match status" value="1"/>
</dbReference>
<dbReference type="SUPFAM" id="SSF46894">
    <property type="entry name" value="C-terminal effector domain of the bipartite response regulators"/>
    <property type="match status" value="1"/>
</dbReference>
<dbReference type="AlphaFoldDB" id="A0A1X9LQI5"/>
<dbReference type="Pfam" id="PF00196">
    <property type="entry name" value="GerE"/>
    <property type="match status" value="1"/>
</dbReference>
<dbReference type="Proteomes" id="UP000192775">
    <property type="component" value="Chromosome"/>
</dbReference>
<evidence type="ECO:0000313" key="6">
    <source>
        <dbReference type="EMBL" id="ARJ04160.1"/>
    </source>
</evidence>
<reference evidence="6 7" key="1">
    <citation type="submission" date="2017-04" db="EMBL/GenBank/DDBJ databases">
        <authorList>
            <person name="Afonso C.L."/>
            <person name="Miller P.J."/>
            <person name="Scott M.A."/>
            <person name="Spackman E."/>
            <person name="Goraichik I."/>
            <person name="Dimitrov K.M."/>
            <person name="Suarez D.L."/>
            <person name="Swayne D.E."/>
        </authorList>
    </citation>
    <scope>NUCLEOTIDE SEQUENCE [LARGE SCALE GENOMIC DNA]</scope>
    <source>
        <strain evidence="7">XA(T)</strain>
    </source>
</reference>
<keyword evidence="3" id="KW-0804">Transcription</keyword>
<dbReference type="Gene3D" id="1.10.10.10">
    <property type="entry name" value="Winged helix-like DNA-binding domain superfamily/Winged helix DNA-binding domain"/>
    <property type="match status" value="1"/>
</dbReference>
<evidence type="ECO:0000256" key="1">
    <source>
        <dbReference type="ARBA" id="ARBA00023015"/>
    </source>
</evidence>
<dbReference type="SMART" id="SM00421">
    <property type="entry name" value="HTH_LUXR"/>
    <property type="match status" value="1"/>
</dbReference>
<keyword evidence="1" id="KW-0805">Transcription regulation</keyword>
<organism evidence="6 7">
    <name type="scientific">Cnuibacter physcomitrellae</name>
    <dbReference type="NCBI Taxonomy" id="1619308"/>
    <lineage>
        <taxon>Bacteria</taxon>
        <taxon>Bacillati</taxon>
        <taxon>Actinomycetota</taxon>
        <taxon>Actinomycetes</taxon>
        <taxon>Micrococcales</taxon>
        <taxon>Microbacteriaceae</taxon>
        <taxon>Cnuibacter</taxon>
    </lineage>
</organism>
<dbReference type="KEGG" id="cphy:B5808_02150"/>
<proteinExistence type="predicted"/>
<dbReference type="GO" id="GO:0003677">
    <property type="term" value="F:DNA binding"/>
    <property type="evidence" value="ECO:0007669"/>
    <property type="project" value="UniProtKB-KW"/>
</dbReference>
<dbReference type="PROSITE" id="PS00622">
    <property type="entry name" value="HTH_LUXR_1"/>
    <property type="match status" value="1"/>
</dbReference>